<feature type="transmembrane region" description="Helical" evidence="6">
    <location>
        <begin position="137"/>
        <end position="161"/>
    </location>
</feature>
<feature type="transmembrane region" description="Helical" evidence="6">
    <location>
        <begin position="321"/>
        <end position="339"/>
    </location>
</feature>
<feature type="transmembrane region" description="Helical" evidence="6">
    <location>
        <begin position="288"/>
        <end position="309"/>
    </location>
</feature>
<feature type="transmembrane region" description="Helical" evidence="6">
    <location>
        <begin position="109"/>
        <end position="130"/>
    </location>
</feature>
<sequence>MIGRNIFSLGLSRIISGVILFAVQAKLASYLGPDGFGKYSLVMAFYAIFFLFIDFGISRYFIKKVGEDGGQTPLYLGNFFIAQFFSSLVIFALFLILPKIFGYEADVARAMIIAAVGLLLASMSIPFTALVQAAQRIHILAVIYFVDTILKAAWFTFAILSHKDIEFLFWILVVVGASDLVVFAIATRLIARPKIQAHRQILREMILYGISFAMLVGFETLIAKADVVIQKHFLDYDAVGLYSAAYRFLDFLTFLPAVVAISLFPYFSAQKDIDSSDNRDMSEKIHRFLLAVAVPLGVGSTVLASNIILTSFGPGYEGAILPFRILIWSTVITLFYGVANVVMQVKALKTAIFILLSSTLFNIAGNIVLIPRYGIMASAWLTVLSYILVAVLYLIHSRRYLRFPLWRPMLRPVMSSAVMGFVIWQIREWNLFLLIGIAMVIYFSILFAAGFLKK</sequence>
<accession>A0A1F5NNY6</accession>
<feature type="transmembrane region" description="Helical" evidence="6">
    <location>
        <begin position="7"/>
        <end position="27"/>
    </location>
</feature>
<evidence type="ECO:0000256" key="3">
    <source>
        <dbReference type="ARBA" id="ARBA00022692"/>
    </source>
</evidence>
<feature type="transmembrane region" description="Helical" evidence="6">
    <location>
        <begin position="74"/>
        <end position="97"/>
    </location>
</feature>
<keyword evidence="4 6" id="KW-1133">Transmembrane helix</keyword>
<feature type="transmembrane region" description="Helical" evidence="6">
    <location>
        <begin position="432"/>
        <end position="452"/>
    </location>
</feature>
<comment type="subcellular location">
    <subcellularLocation>
        <location evidence="1">Cell membrane</location>
        <topology evidence="1">Multi-pass membrane protein</topology>
    </subcellularLocation>
</comment>
<keyword evidence="5 6" id="KW-0472">Membrane</keyword>
<dbReference type="Proteomes" id="UP000176864">
    <property type="component" value="Unassembled WGS sequence"/>
</dbReference>
<evidence type="ECO:0000256" key="5">
    <source>
        <dbReference type="ARBA" id="ARBA00023136"/>
    </source>
</evidence>
<evidence type="ECO:0000256" key="6">
    <source>
        <dbReference type="SAM" id="Phobius"/>
    </source>
</evidence>
<comment type="caution">
    <text evidence="7">The sequence shown here is derived from an EMBL/GenBank/DDBJ whole genome shotgun (WGS) entry which is preliminary data.</text>
</comment>
<evidence type="ECO:0000313" key="8">
    <source>
        <dbReference type="Proteomes" id="UP000176864"/>
    </source>
</evidence>
<dbReference type="STRING" id="1817824.A2751_05185"/>
<feature type="transmembrane region" description="Helical" evidence="6">
    <location>
        <begin position="39"/>
        <end position="62"/>
    </location>
</feature>
<reference evidence="7 8" key="1">
    <citation type="journal article" date="2016" name="Nat. Commun.">
        <title>Thousands of microbial genomes shed light on interconnected biogeochemical processes in an aquifer system.</title>
        <authorList>
            <person name="Anantharaman K."/>
            <person name="Brown C.T."/>
            <person name="Hug L.A."/>
            <person name="Sharon I."/>
            <person name="Castelle C.J."/>
            <person name="Probst A.J."/>
            <person name="Thomas B.C."/>
            <person name="Singh A."/>
            <person name="Wilkins M.J."/>
            <person name="Karaoz U."/>
            <person name="Brodie E.L."/>
            <person name="Williams K.H."/>
            <person name="Hubbard S.S."/>
            <person name="Banfield J.F."/>
        </authorList>
    </citation>
    <scope>NUCLEOTIDE SEQUENCE [LARGE SCALE GENOMIC DNA]</scope>
</reference>
<dbReference type="PANTHER" id="PTHR30250:SF11">
    <property type="entry name" value="O-ANTIGEN TRANSPORTER-RELATED"/>
    <property type="match status" value="1"/>
</dbReference>
<evidence type="ECO:0000256" key="4">
    <source>
        <dbReference type="ARBA" id="ARBA00022989"/>
    </source>
</evidence>
<evidence type="ECO:0000313" key="7">
    <source>
        <dbReference type="EMBL" id="OGE79399.1"/>
    </source>
</evidence>
<proteinExistence type="predicted"/>
<evidence type="ECO:0000256" key="2">
    <source>
        <dbReference type="ARBA" id="ARBA00022475"/>
    </source>
</evidence>
<dbReference type="CDD" id="cd13128">
    <property type="entry name" value="MATE_Wzx_like"/>
    <property type="match status" value="1"/>
</dbReference>
<feature type="transmembrane region" description="Helical" evidence="6">
    <location>
        <begin position="245"/>
        <end position="267"/>
    </location>
</feature>
<dbReference type="GO" id="GO:0005886">
    <property type="term" value="C:plasma membrane"/>
    <property type="evidence" value="ECO:0007669"/>
    <property type="project" value="UniProtKB-SubCell"/>
</dbReference>
<name>A0A1F5NNY6_9BACT</name>
<dbReference type="AlphaFoldDB" id="A0A1F5NNY6"/>
<dbReference type="Pfam" id="PF01943">
    <property type="entry name" value="Polysacc_synt"/>
    <property type="match status" value="1"/>
</dbReference>
<feature type="transmembrane region" description="Helical" evidence="6">
    <location>
        <begin position="375"/>
        <end position="396"/>
    </location>
</feature>
<gene>
    <name evidence="7" type="ORF">A2751_05185</name>
</gene>
<feature type="transmembrane region" description="Helical" evidence="6">
    <location>
        <begin position="167"/>
        <end position="186"/>
    </location>
</feature>
<feature type="transmembrane region" description="Helical" evidence="6">
    <location>
        <begin position="351"/>
        <end position="369"/>
    </location>
</feature>
<dbReference type="InterPro" id="IPR002797">
    <property type="entry name" value="Polysacc_synth"/>
</dbReference>
<keyword evidence="3 6" id="KW-0812">Transmembrane</keyword>
<evidence type="ECO:0000256" key="1">
    <source>
        <dbReference type="ARBA" id="ARBA00004651"/>
    </source>
</evidence>
<dbReference type="EMBL" id="MFEK01000003">
    <property type="protein sequence ID" value="OGE79399.1"/>
    <property type="molecule type" value="Genomic_DNA"/>
</dbReference>
<feature type="transmembrane region" description="Helical" evidence="6">
    <location>
        <begin position="206"/>
        <end position="225"/>
    </location>
</feature>
<organism evidence="7 8">
    <name type="scientific">Candidatus Doudnabacteria bacterium RIFCSPHIGHO2_01_FULL_46_14</name>
    <dbReference type="NCBI Taxonomy" id="1817824"/>
    <lineage>
        <taxon>Bacteria</taxon>
        <taxon>Candidatus Doudnaibacteriota</taxon>
    </lineage>
</organism>
<protein>
    <submittedName>
        <fullName evidence="7">Uncharacterized protein</fullName>
    </submittedName>
</protein>
<dbReference type="PANTHER" id="PTHR30250">
    <property type="entry name" value="PST FAMILY PREDICTED COLANIC ACID TRANSPORTER"/>
    <property type="match status" value="1"/>
</dbReference>
<keyword evidence="2" id="KW-1003">Cell membrane</keyword>
<dbReference type="InterPro" id="IPR050833">
    <property type="entry name" value="Poly_Biosynth_Transport"/>
</dbReference>